<keyword evidence="3 6" id="KW-0479">Metal-binding</keyword>
<keyword evidence="7" id="KW-0812">Transmembrane</keyword>
<organism evidence="8 9">
    <name type="scientific">Scleroderma citrinum Foug A</name>
    <dbReference type="NCBI Taxonomy" id="1036808"/>
    <lineage>
        <taxon>Eukaryota</taxon>
        <taxon>Fungi</taxon>
        <taxon>Dikarya</taxon>
        <taxon>Basidiomycota</taxon>
        <taxon>Agaricomycotina</taxon>
        <taxon>Agaricomycetes</taxon>
        <taxon>Agaricomycetidae</taxon>
        <taxon>Boletales</taxon>
        <taxon>Sclerodermatineae</taxon>
        <taxon>Sclerodermataceae</taxon>
        <taxon>Scleroderma</taxon>
    </lineage>
</organism>
<gene>
    <name evidence="8" type="ORF">SCLCIDRAFT_135470</name>
</gene>
<reference evidence="8 9" key="1">
    <citation type="submission" date="2014-04" db="EMBL/GenBank/DDBJ databases">
        <authorList>
            <consortium name="DOE Joint Genome Institute"/>
            <person name="Kuo A."/>
            <person name="Kohler A."/>
            <person name="Nagy L.G."/>
            <person name="Floudas D."/>
            <person name="Copeland A."/>
            <person name="Barry K.W."/>
            <person name="Cichocki N."/>
            <person name="Veneault-Fourrey C."/>
            <person name="LaButti K."/>
            <person name="Lindquist E.A."/>
            <person name="Lipzen A."/>
            <person name="Lundell T."/>
            <person name="Morin E."/>
            <person name="Murat C."/>
            <person name="Sun H."/>
            <person name="Tunlid A."/>
            <person name="Henrissat B."/>
            <person name="Grigoriev I.V."/>
            <person name="Hibbett D.S."/>
            <person name="Martin F."/>
            <person name="Nordberg H.P."/>
            <person name="Cantor M.N."/>
            <person name="Hua S.X."/>
        </authorList>
    </citation>
    <scope>NUCLEOTIDE SEQUENCE [LARGE SCALE GENOMIC DNA]</scope>
    <source>
        <strain evidence="8 9">Foug A</strain>
    </source>
</reference>
<evidence type="ECO:0000313" key="9">
    <source>
        <dbReference type="Proteomes" id="UP000053989"/>
    </source>
</evidence>
<comment type="similarity">
    <text evidence="2 6">Belongs to the terpene synthase family.</text>
</comment>
<dbReference type="InterPro" id="IPR034686">
    <property type="entry name" value="Terpene_cyclase-like_2"/>
</dbReference>
<evidence type="ECO:0000256" key="4">
    <source>
        <dbReference type="ARBA" id="ARBA00022842"/>
    </source>
</evidence>
<dbReference type="InParanoid" id="A0A0C2ZQY6"/>
<dbReference type="GO" id="GO:0046872">
    <property type="term" value="F:metal ion binding"/>
    <property type="evidence" value="ECO:0007669"/>
    <property type="project" value="UniProtKB-KW"/>
</dbReference>
<evidence type="ECO:0000256" key="3">
    <source>
        <dbReference type="ARBA" id="ARBA00022723"/>
    </source>
</evidence>
<dbReference type="InterPro" id="IPR008949">
    <property type="entry name" value="Isoprenoid_synthase_dom_sf"/>
</dbReference>
<comment type="cofactor">
    <cofactor evidence="1 6">
        <name>Mg(2+)</name>
        <dbReference type="ChEBI" id="CHEBI:18420"/>
    </cofactor>
</comment>
<name>A0A0C2ZQY6_9AGAM</name>
<keyword evidence="7" id="KW-1133">Transmembrane helix</keyword>
<keyword evidence="4 6" id="KW-0460">Magnesium</keyword>
<dbReference type="Gene3D" id="1.10.600.10">
    <property type="entry name" value="Farnesyl Diphosphate Synthase"/>
    <property type="match status" value="1"/>
</dbReference>
<reference evidence="9" key="2">
    <citation type="submission" date="2015-01" db="EMBL/GenBank/DDBJ databases">
        <title>Evolutionary Origins and Diversification of the Mycorrhizal Mutualists.</title>
        <authorList>
            <consortium name="DOE Joint Genome Institute"/>
            <consortium name="Mycorrhizal Genomics Consortium"/>
            <person name="Kohler A."/>
            <person name="Kuo A."/>
            <person name="Nagy L.G."/>
            <person name="Floudas D."/>
            <person name="Copeland A."/>
            <person name="Barry K.W."/>
            <person name="Cichocki N."/>
            <person name="Veneault-Fourrey C."/>
            <person name="LaButti K."/>
            <person name="Lindquist E.A."/>
            <person name="Lipzen A."/>
            <person name="Lundell T."/>
            <person name="Morin E."/>
            <person name="Murat C."/>
            <person name="Riley R."/>
            <person name="Ohm R."/>
            <person name="Sun H."/>
            <person name="Tunlid A."/>
            <person name="Henrissat B."/>
            <person name="Grigoriev I.V."/>
            <person name="Hibbett D.S."/>
            <person name="Martin F."/>
        </authorList>
    </citation>
    <scope>NUCLEOTIDE SEQUENCE [LARGE SCALE GENOMIC DNA]</scope>
    <source>
        <strain evidence="9">Foug A</strain>
    </source>
</reference>
<evidence type="ECO:0000256" key="7">
    <source>
        <dbReference type="SAM" id="Phobius"/>
    </source>
</evidence>
<evidence type="ECO:0000256" key="6">
    <source>
        <dbReference type="RuleBase" id="RU366034"/>
    </source>
</evidence>
<dbReference type="Pfam" id="PF19086">
    <property type="entry name" value="Terpene_syn_C_2"/>
    <property type="match status" value="1"/>
</dbReference>
<dbReference type="PANTHER" id="PTHR35201:SF4">
    <property type="entry name" value="BETA-PINACENE SYNTHASE-RELATED"/>
    <property type="match status" value="1"/>
</dbReference>
<accession>A0A0C2ZQY6</accession>
<evidence type="ECO:0000256" key="2">
    <source>
        <dbReference type="ARBA" id="ARBA00006333"/>
    </source>
</evidence>
<evidence type="ECO:0000313" key="8">
    <source>
        <dbReference type="EMBL" id="KIM55017.1"/>
    </source>
</evidence>
<dbReference type="SUPFAM" id="SSF48576">
    <property type="entry name" value="Terpenoid synthases"/>
    <property type="match status" value="1"/>
</dbReference>
<keyword evidence="9" id="KW-1185">Reference proteome</keyword>
<keyword evidence="7" id="KW-0472">Membrane</keyword>
<protein>
    <recommendedName>
        <fullName evidence="6">Terpene synthase</fullName>
        <ecNumber evidence="6">4.2.3.-</ecNumber>
    </recommendedName>
</protein>
<dbReference type="GO" id="GO:0008299">
    <property type="term" value="P:isoprenoid biosynthetic process"/>
    <property type="evidence" value="ECO:0007669"/>
    <property type="project" value="UniProtKB-ARBA"/>
</dbReference>
<feature type="transmembrane region" description="Helical" evidence="7">
    <location>
        <begin position="344"/>
        <end position="364"/>
    </location>
</feature>
<dbReference type="EC" id="4.2.3.-" evidence="6"/>
<proteinExistence type="inferred from homology"/>
<dbReference type="Proteomes" id="UP000053989">
    <property type="component" value="Unassembled WGS sequence"/>
</dbReference>
<dbReference type="HOGENOM" id="CLU_042538_5_0_1"/>
<sequence>MATQTYLLPDLLSFFSKKPGGPISPHFKEAYEGYNEWVKSTLGYFFSVEVYNAEMPLLAALAFPLASEQELRTILDYMTASFMLEEMTDRCSSAKALKNSQVWMQTLSAGQPERGTSHSFIKLLSKEMVTRMKTTIDPFHWPQFISTNADFAKNTVREALDREASRDVQASRDLQSYMITRRETIGTRPCLVLMRSTRRLYIPDRVLDHEVVAEMENYALDMVYIANDIYSFKKEQGDNGALNNIITVIQKDPDTRHLDLQGRIDYAGHLFKVALDNFESCRRRLPSIESDMDKYLSAYGDGLTDWVIGNIEWSLVNCRYKVFCNDSDRRSNVVRLKQRHIPPLTPLLCFLLLVVFIISYFYGFTERLPMRYAMSYISFPSYLK</sequence>
<keyword evidence="5 6" id="KW-0456">Lyase</keyword>
<dbReference type="EMBL" id="KN822142">
    <property type="protein sequence ID" value="KIM55017.1"/>
    <property type="molecule type" value="Genomic_DNA"/>
</dbReference>
<dbReference type="PANTHER" id="PTHR35201">
    <property type="entry name" value="TERPENE SYNTHASE"/>
    <property type="match status" value="1"/>
</dbReference>
<evidence type="ECO:0000256" key="1">
    <source>
        <dbReference type="ARBA" id="ARBA00001946"/>
    </source>
</evidence>
<evidence type="ECO:0000256" key="5">
    <source>
        <dbReference type="ARBA" id="ARBA00023239"/>
    </source>
</evidence>
<dbReference type="AlphaFoldDB" id="A0A0C2ZQY6"/>
<dbReference type="OrthoDB" id="6486656at2759"/>
<dbReference type="GO" id="GO:0010333">
    <property type="term" value="F:terpene synthase activity"/>
    <property type="evidence" value="ECO:0007669"/>
    <property type="project" value="InterPro"/>
</dbReference>